<name>A0A5R8K862_9BACT</name>
<gene>
    <name evidence="3" type="ORF">FEM03_22245</name>
</gene>
<protein>
    <submittedName>
        <fullName evidence="3">IS91 family transposase</fullName>
    </submittedName>
</protein>
<evidence type="ECO:0000313" key="4">
    <source>
        <dbReference type="Proteomes" id="UP000306196"/>
    </source>
</evidence>
<evidence type="ECO:0000313" key="3">
    <source>
        <dbReference type="EMBL" id="TLD68528.1"/>
    </source>
</evidence>
<proteinExistence type="predicted"/>
<dbReference type="Proteomes" id="UP000306196">
    <property type="component" value="Unassembled WGS sequence"/>
</dbReference>
<comment type="caution">
    <text evidence="3">The sequence shown here is derived from an EMBL/GenBank/DDBJ whole genome shotgun (WGS) entry which is preliminary data.</text>
</comment>
<evidence type="ECO:0000259" key="1">
    <source>
        <dbReference type="Pfam" id="PF04986"/>
    </source>
</evidence>
<reference evidence="3 4" key="1">
    <citation type="submission" date="2019-05" db="EMBL/GenBank/DDBJ databases">
        <title>Verrucobacter flavum gen. nov., sp. nov. a new member of the family Verrucomicrobiaceae.</title>
        <authorList>
            <person name="Szuroczki S."/>
            <person name="Abbaszade G."/>
            <person name="Szabo A."/>
            <person name="Felfoldi T."/>
            <person name="Schumann P."/>
            <person name="Boka K."/>
            <person name="Keki Z."/>
            <person name="Toumi M."/>
            <person name="Toth E."/>
        </authorList>
    </citation>
    <scope>NUCLEOTIDE SEQUENCE [LARGE SCALE GENOMIC DNA]</scope>
    <source>
        <strain evidence="3 4">MG-N-17</strain>
    </source>
</reference>
<keyword evidence="4" id="KW-1185">Reference proteome</keyword>
<dbReference type="RefSeq" id="WP_138088517.1">
    <property type="nucleotide sequence ID" value="NZ_VAUV01000023.1"/>
</dbReference>
<dbReference type="PANTHER" id="PTHR37023">
    <property type="entry name" value="TRANSPOSASE"/>
    <property type="match status" value="1"/>
</dbReference>
<organism evidence="3 4">
    <name type="scientific">Phragmitibacter flavus</name>
    <dbReference type="NCBI Taxonomy" id="2576071"/>
    <lineage>
        <taxon>Bacteria</taxon>
        <taxon>Pseudomonadati</taxon>
        <taxon>Verrucomicrobiota</taxon>
        <taxon>Verrucomicrobiia</taxon>
        <taxon>Verrucomicrobiales</taxon>
        <taxon>Verrucomicrobiaceae</taxon>
        <taxon>Phragmitibacter</taxon>
    </lineage>
</organism>
<accession>A0A5R8K862</accession>
<dbReference type="GO" id="GO:0003677">
    <property type="term" value="F:DNA binding"/>
    <property type="evidence" value="ECO:0007669"/>
    <property type="project" value="InterPro"/>
</dbReference>
<dbReference type="GO" id="GO:0006313">
    <property type="term" value="P:DNA transposition"/>
    <property type="evidence" value="ECO:0007669"/>
    <property type="project" value="InterPro"/>
</dbReference>
<dbReference type="Pfam" id="PF04986">
    <property type="entry name" value="Y2_Tnp"/>
    <property type="match status" value="1"/>
</dbReference>
<evidence type="ECO:0000259" key="2">
    <source>
        <dbReference type="Pfam" id="PF14319"/>
    </source>
</evidence>
<dbReference type="NCBIfam" id="NF033538">
    <property type="entry name" value="transpos_IS91"/>
    <property type="match status" value="1"/>
</dbReference>
<dbReference type="OrthoDB" id="9791273at2"/>
<dbReference type="GO" id="GO:0004803">
    <property type="term" value="F:transposase activity"/>
    <property type="evidence" value="ECO:0007669"/>
    <property type="project" value="InterPro"/>
</dbReference>
<feature type="domain" description="Transposase IS801/IS1294" evidence="1">
    <location>
        <begin position="139"/>
        <end position="313"/>
    </location>
</feature>
<dbReference type="AlphaFoldDB" id="A0A5R8K862"/>
<dbReference type="InterPro" id="IPR054832">
    <property type="entry name" value="transpos_IS91"/>
</dbReference>
<dbReference type="InterPro" id="IPR007069">
    <property type="entry name" value="Transposase_32"/>
</dbReference>
<dbReference type="EMBL" id="VAUV01000023">
    <property type="protein sequence ID" value="TLD68528.1"/>
    <property type="molecule type" value="Genomic_DNA"/>
</dbReference>
<dbReference type="Pfam" id="PF14319">
    <property type="entry name" value="Zn_Tnp_IS91"/>
    <property type="match status" value="1"/>
</dbReference>
<dbReference type="InterPro" id="IPR026889">
    <property type="entry name" value="Zn_Tnp"/>
</dbReference>
<feature type="domain" description="Transposase zinc-binding" evidence="2">
    <location>
        <begin position="6"/>
        <end position="97"/>
    </location>
</feature>
<dbReference type="PANTHER" id="PTHR37023:SF1">
    <property type="entry name" value="ISSOD25 TRANSPOSASE TNPA_ISSOD25"/>
    <property type="match status" value="1"/>
</dbReference>
<sequence length="374" mass="42597">MDLAAIFARHWSRFAASHAHLLTGAHHRAARAVLSCRTAELGGQVHHCAECLEARFVYHSCNHRSCIKCGGREQKQWAAAQEAKLLPVRYFMLTFTLPDELRRFAYAHQKWFYDVMFKATAALLMDFAQDEKHLGGMPGFTSVLHTWTRQMQHHPHVHVIMPGVALSEDGLRVRRAKGRRYLFPVKALAVAFRHRISTLIKASDDKHGTRHHSTIPAEVWSKSWVVDARAVGKGDHALRYLARYVNKTAVSEPRLLGYDVQGNIRLNCQDSGTGKWRVIRLTPDDFLRRWCLHVLPKGLVRVRHYGLLSAAAKKRRLGVQEILGHVPRRKPKPLVVEKPKCPCCGKEMVLVMRMPRHLFGTIRVTVNPSRGPPE</sequence>